<dbReference type="OrthoDB" id="9805828at2"/>
<gene>
    <name evidence="2" type="ORF">BFP71_10660</name>
</gene>
<comment type="caution">
    <text evidence="2">The sequence shown here is derived from an EMBL/GenBank/DDBJ whole genome shotgun (WGS) entry which is preliminary data.</text>
</comment>
<keyword evidence="1" id="KW-1133">Transmembrane helix</keyword>
<dbReference type="GO" id="GO:0020037">
    <property type="term" value="F:heme binding"/>
    <property type="evidence" value="ECO:0007669"/>
    <property type="project" value="InterPro"/>
</dbReference>
<evidence type="ECO:0008006" key="4">
    <source>
        <dbReference type="Google" id="ProtNLM"/>
    </source>
</evidence>
<accession>A0A1E5SLR5</accession>
<dbReference type="SUPFAM" id="SSF46626">
    <property type="entry name" value="Cytochrome c"/>
    <property type="match status" value="1"/>
</dbReference>
<keyword evidence="1" id="KW-0812">Transmembrane</keyword>
<protein>
    <recommendedName>
        <fullName evidence="4">Monoheme cytochrome C</fullName>
    </recommendedName>
</protein>
<reference evidence="2 3" key="1">
    <citation type="submission" date="2016-08" db="EMBL/GenBank/DDBJ databases">
        <title>Draft genome of Fabibacter sp. strain SK-8.</title>
        <authorList>
            <person name="Wong S.-K."/>
            <person name="Hamasaki K."/>
            <person name="Yoshizawa S."/>
        </authorList>
    </citation>
    <scope>NUCLEOTIDE SEQUENCE [LARGE SCALE GENOMIC DNA]</scope>
    <source>
        <strain evidence="2 3">SK-8</strain>
    </source>
</reference>
<organism evidence="2 3">
    <name type="scientific">Roseivirga misakiensis</name>
    <dbReference type="NCBI Taxonomy" id="1563681"/>
    <lineage>
        <taxon>Bacteria</taxon>
        <taxon>Pseudomonadati</taxon>
        <taxon>Bacteroidota</taxon>
        <taxon>Cytophagia</taxon>
        <taxon>Cytophagales</taxon>
        <taxon>Roseivirgaceae</taxon>
        <taxon>Roseivirga</taxon>
    </lineage>
</organism>
<dbReference type="InterPro" id="IPR036909">
    <property type="entry name" value="Cyt_c-like_dom_sf"/>
</dbReference>
<sequence>MTPEDFKERFRSLKLMITALIVVFTMVLGFVGLLIYDPNFFEERNTELSEILAEGTDETGFVEGDFKMLVVANCTACHSAKLVTQNRASKEGWKNMIRWMQETQNLWDLGENEEKILQYLSTHYAPQDQGRRVGLKVEKWYQLED</sequence>
<evidence type="ECO:0000313" key="2">
    <source>
        <dbReference type="EMBL" id="OEJ99996.1"/>
    </source>
</evidence>
<proteinExistence type="predicted"/>
<keyword evidence="3" id="KW-1185">Reference proteome</keyword>
<dbReference type="AlphaFoldDB" id="A0A1E5SLR5"/>
<dbReference type="Proteomes" id="UP000095552">
    <property type="component" value="Unassembled WGS sequence"/>
</dbReference>
<dbReference type="Gene3D" id="1.10.760.10">
    <property type="entry name" value="Cytochrome c-like domain"/>
    <property type="match status" value="1"/>
</dbReference>
<dbReference type="STRING" id="1563681.BFP71_10660"/>
<keyword evidence="1" id="KW-0472">Membrane</keyword>
<evidence type="ECO:0000256" key="1">
    <source>
        <dbReference type="SAM" id="Phobius"/>
    </source>
</evidence>
<name>A0A1E5SLR5_9BACT</name>
<evidence type="ECO:0000313" key="3">
    <source>
        <dbReference type="Proteomes" id="UP000095552"/>
    </source>
</evidence>
<dbReference type="GO" id="GO:0009055">
    <property type="term" value="F:electron transfer activity"/>
    <property type="evidence" value="ECO:0007669"/>
    <property type="project" value="InterPro"/>
</dbReference>
<feature type="transmembrane region" description="Helical" evidence="1">
    <location>
        <begin position="12"/>
        <end position="36"/>
    </location>
</feature>
<dbReference type="EMBL" id="MDGQ01000005">
    <property type="protein sequence ID" value="OEJ99996.1"/>
    <property type="molecule type" value="Genomic_DNA"/>
</dbReference>